<sequence>MSDVTGWNGKELPQQQSVQVSCGFSKILDLESPTIDCNYTYTVVMKDASCVNISNDGNVDAGTRVITDLEVVAMQLVVAKTVAPGFADSILVDVDSIKMAEIKDCMPTISDLTDGVKIANSTTNVIGLTDITPGVESLVQISDQVTRIEIANPVGADVDNAEPTSSGPGYADTDSANRAEDADSMVDKLANVNKIGSADYVVEGLDLADEIAISDLADSRNREEWNNQEDTESNPGSRNHKQDENKSVPNYRDPTRAESDWRNKTDTESDSNK</sequence>
<evidence type="ECO:0000313" key="3">
    <source>
        <dbReference type="Proteomes" id="UP000257109"/>
    </source>
</evidence>
<protein>
    <submittedName>
        <fullName evidence="2">Uncharacterized protein</fullName>
    </submittedName>
</protein>
<dbReference type="AlphaFoldDB" id="A0A371I0M5"/>
<accession>A0A371I0M5</accession>
<dbReference type="EMBL" id="QJKJ01001247">
    <property type="protein sequence ID" value="RDY08587.1"/>
    <property type="molecule type" value="Genomic_DNA"/>
</dbReference>
<evidence type="ECO:0000256" key="1">
    <source>
        <dbReference type="SAM" id="MobiDB-lite"/>
    </source>
</evidence>
<feature type="non-terminal residue" evidence="2">
    <location>
        <position position="1"/>
    </location>
</feature>
<keyword evidence="3" id="KW-1185">Reference proteome</keyword>
<name>A0A371I0M5_MUCPR</name>
<feature type="region of interest" description="Disordered" evidence="1">
    <location>
        <begin position="154"/>
        <end position="179"/>
    </location>
</feature>
<proteinExistence type="predicted"/>
<feature type="region of interest" description="Disordered" evidence="1">
    <location>
        <begin position="221"/>
        <end position="273"/>
    </location>
</feature>
<comment type="caution">
    <text evidence="2">The sequence shown here is derived from an EMBL/GenBank/DDBJ whole genome shotgun (WGS) entry which is preliminary data.</text>
</comment>
<gene>
    <name evidence="2" type="ORF">CR513_07169</name>
</gene>
<reference evidence="2" key="1">
    <citation type="submission" date="2018-05" db="EMBL/GenBank/DDBJ databases">
        <title>Draft genome of Mucuna pruriens seed.</title>
        <authorList>
            <person name="Nnadi N.E."/>
            <person name="Vos R."/>
            <person name="Hasami M.H."/>
            <person name="Devisetty U.K."/>
            <person name="Aguiy J.C."/>
        </authorList>
    </citation>
    <scope>NUCLEOTIDE SEQUENCE [LARGE SCALE GENOMIC DNA]</scope>
    <source>
        <strain evidence="2">JCA_2017</strain>
    </source>
</reference>
<organism evidence="2 3">
    <name type="scientific">Mucuna pruriens</name>
    <name type="common">Velvet bean</name>
    <name type="synonym">Dolichos pruriens</name>
    <dbReference type="NCBI Taxonomy" id="157652"/>
    <lineage>
        <taxon>Eukaryota</taxon>
        <taxon>Viridiplantae</taxon>
        <taxon>Streptophyta</taxon>
        <taxon>Embryophyta</taxon>
        <taxon>Tracheophyta</taxon>
        <taxon>Spermatophyta</taxon>
        <taxon>Magnoliopsida</taxon>
        <taxon>eudicotyledons</taxon>
        <taxon>Gunneridae</taxon>
        <taxon>Pentapetalae</taxon>
        <taxon>rosids</taxon>
        <taxon>fabids</taxon>
        <taxon>Fabales</taxon>
        <taxon>Fabaceae</taxon>
        <taxon>Papilionoideae</taxon>
        <taxon>50 kb inversion clade</taxon>
        <taxon>NPAAA clade</taxon>
        <taxon>indigoferoid/millettioid clade</taxon>
        <taxon>Phaseoleae</taxon>
        <taxon>Mucuna</taxon>
    </lineage>
</organism>
<evidence type="ECO:0000313" key="2">
    <source>
        <dbReference type="EMBL" id="RDY08587.1"/>
    </source>
</evidence>
<dbReference type="Proteomes" id="UP000257109">
    <property type="component" value="Unassembled WGS sequence"/>
</dbReference>
<feature type="compositionally biased region" description="Basic and acidic residues" evidence="1">
    <location>
        <begin position="253"/>
        <end position="273"/>
    </location>
</feature>